<dbReference type="PRINTS" id="PR00080">
    <property type="entry name" value="SDRFAMILY"/>
</dbReference>
<dbReference type="CDD" id="cd05233">
    <property type="entry name" value="SDR_c"/>
    <property type="match status" value="1"/>
</dbReference>
<feature type="domain" description="Ketoreductase" evidence="4">
    <location>
        <begin position="17"/>
        <end position="193"/>
    </location>
</feature>
<dbReference type="OrthoDB" id="3743899at2"/>
<organism evidence="5 6">
    <name type="scientific">Antrihabitans cavernicola</name>
    <dbReference type="NCBI Taxonomy" id="2495913"/>
    <lineage>
        <taxon>Bacteria</taxon>
        <taxon>Bacillati</taxon>
        <taxon>Actinomycetota</taxon>
        <taxon>Actinomycetes</taxon>
        <taxon>Mycobacteriales</taxon>
        <taxon>Nocardiaceae</taxon>
        <taxon>Antrihabitans</taxon>
    </lineage>
</organism>
<dbReference type="AlphaFoldDB" id="A0A5A7SA80"/>
<evidence type="ECO:0000256" key="3">
    <source>
        <dbReference type="RuleBase" id="RU000363"/>
    </source>
</evidence>
<comment type="caution">
    <text evidence="5">The sequence shown here is derived from an EMBL/GenBank/DDBJ whole genome shotgun (WGS) entry which is preliminary data.</text>
</comment>
<comment type="similarity">
    <text evidence="1 3">Belongs to the short-chain dehydrogenases/reductases (SDR) family.</text>
</comment>
<gene>
    <name evidence="5" type="ORF">FOY51_09905</name>
</gene>
<name>A0A5A7SA80_9NOCA</name>
<evidence type="ECO:0000256" key="1">
    <source>
        <dbReference type="ARBA" id="ARBA00006484"/>
    </source>
</evidence>
<dbReference type="Proteomes" id="UP000322244">
    <property type="component" value="Unassembled WGS sequence"/>
</dbReference>
<evidence type="ECO:0000256" key="2">
    <source>
        <dbReference type="ARBA" id="ARBA00023002"/>
    </source>
</evidence>
<dbReference type="InterPro" id="IPR002347">
    <property type="entry name" value="SDR_fam"/>
</dbReference>
<dbReference type="PANTHER" id="PTHR43008">
    <property type="entry name" value="BENZIL REDUCTASE"/>
    <property type="match status" value="1"/>
</dbReference>
<evidence type="ECO:0000313" key="5">
    <source>
        <dbReference type="EMBL" id="KAA0022826.1"/>
    </source>
</evidence>
<dbReference type="SMART" id="SM00822">
    <property type="entry name" value="PKS_KR"/>
    <property type="match status" value="1"/>
</dbReference>
<dbReference type="PRINTS" id="PR00081">
    <property type="entry name" value="GDHRDH"/>
</dbReference>
<dbReference type="SUPFAM" id="SSF51735">
    <property type="entry name" value="NAD(P)-binding Rossmann-fold domains"/>
    <property type="match status" value="1"/>
</dbReference>
<keyword evidence="2" id="KW-0560">Oxidoreductase</keyword>
<accession>A0A5A7SA80</accession>
<reference evidence="5 6" key="1">
    <citation type="submission" date="2019-07" db="EMBL/GenBank/DDBJ databases">
        <title>Rhodococcus cavernicolus sp. nov., isolated from a cave.</title>
        <authorList>
            <person name="Lee S.D."/>
        </authorList>
    </citation>
    <scope>NUCLEOTIDE SEQUENCE [LARGE SCALE GENOMIC DNA]</scope>
    <source>
        <strain evidence="5 6">C1-24</strain>
    </source>
</reference>
<evidence type="ECO:0000259" key="4">
    <source>
        <dbReference type="SMART" id="SM00822"/>
    </source>
</evidence>
<dbReference type="Pfam" id="PF00106">
    <property type="entry name" value="adh_short"/>
    <property type="match status" value="1"/>
</dbReference>
<protein>
    <submittedName>
        <fullName evidence="5">SDR family NAD(P)-dependent oxidoreductase</fullName>
    </submittedName>
</protein>
<dbReference type="GO" id="GO:0050664">
    <property type="term" value="F:oxidoreductase activity, acting on NAD(P)H, oxygen as acceptor"/>
    <property type="evidence" value="ECO:0007669"/>
    <property type="project" value="TreeGrafter"/>
</dbReference>
<sequence length="288" mass="30162">MPSLWPFGSNDFDVRDKVVVITGAGQGIGLAAAKILYGRGARIAILDSDTSSASAAADSLGRNALAVPVDVRDRPAMAAAIEKVTDHFGKLDVVVANAGVVPAPATLRTIDPADFDRVLGINLTGVFNTIHPALDQVVENHGHVVVVGSCAAFSPPVGGSPYMISKAAVEQLGRALHIELAAVGASAGVVYFGIVDTQMTRDAMDDDEIGRELDALLPWPLSRRISADDAARVIADAIKSRAAQAIAPAGWDIYSLLRGVANVAVDRQLVTDSKLHALIHKIEARKGR</sequence>
<keyword evidence="6" id="KW-1185">Reference proteome</keyword>
<dbReference type="PANTHER" id="PTHR43008:SF4">
    <property type="entry name" value="CHAIN DEHYDROGENASE, PUTATIVE (AFU_ORTHOLOGUE AFUA_4G08710)-RELATED"/>
    <property type="match status" value="1"/>
</dbReference>
<dbReference type="InterPro" id="IPR036291">
    <property type="entry name" value="NAD(P)-bd_dom_sf"/>
</dbReference>
<proteinExistence type="inferred from homology"/>
<dbReference type="RefSeq" id="WP_149430085.1">
    <property type="nucleotide sequence ID" value="NZ_VLNY01000004.1"/>
</dbReference>
<dbReference type="InterPro" id="IPR057326">
    <property type="entry name" value="KR_dom"/>
</dbReference>
<dbReference type="Gene3D" id="3.40.50.720">
    <property type="entry name" value="NAD(P)-binding Rossmann-like Domain"/>
    <property type="match status" value="1"/>
</dbReference>
<evidence type="ECO:0000313" key="6">
    <source>
        <dbReference type="Proteomes" id="UP000322244"/>
    </source>
</evidence>
<dbReference type="NCBIfam" id="NF004526">
    <property type="entry name" value="PRK05872.1"/>
    <property type="match status" value="1"/>
</dbReference>
<dbReference type="EMBL" id="VLNY01000004">
    <property type="protein sequence ID" value="KAA0022826.1"/>
    <property type="molecule type" value="Genomic_DNA"/>
</dbReference>